<dbReference type="KEGG" id="goe:100907295"/>
<comment type="similarity">
    <text evidence="2 9">Belongs to the sulfotransferase 6 family.</text>
</comment>
<name>A0AAJ6W0C8_9ACAR</name>
<evidence type="ECO:0000256" key="9">
    <source>
        <dbReference type="RuleBase" id="RU364122"/>
    </source>
</evidence>
<dbReference type="InterPro" id="IPR010635">
    <property type="entry name" value="Heparan_SO4-6-sulfoTrfase"/>
</dbReference>
<gene>
    <name evidence="11" type="primary">LOC100907295</name>
</gene>
<dbReference type="RefSeq" id="XP_003747814.1">
    <property type="nucleotide sequence ID" value="XM_003747766.2"/>
</dbReference>
<sequence>MLELWVRRRCKALFGACAFTTFILLCVKYIYLNEVEMSAGRARLLDLPLAPVARSSALDGNMISYDQMQDPNGSSAQSDWPQNDVVHFDMTRRSDVMVFLHIQKTGGTVFERHLIKDLDIEHPCVPEPGRKRYKCHRLSSKKEGSWIFSRYSSGWHCGLHADWTELTNCVDGVIDRVEGTFKRRYFYVTLLREPRYRFLSEFRHVQRGATWKTSRHICNGRSPTSDELPPCYSTPDWMDVTFGEFVTCRSNLAVNRMTRMLADLTLVGCYNESAMPRAQRDALMLASAKSNLRKLAFFALCEYQKISQYLFERTFGLRFKQAFVQYNYTRSSVAVSEVSSADLEKIDNLNHLDIELYAFAKALLMERFERAKRNDPDFEENFNRVMNEVGHD</sequence>
<organism evidence="10 11">
    <name type="scientific">Galendromus occidentalis</name>
    <name type="common">western predatory mite</name>
    <dbReference type="NCBI Taxonomy" id="34638"/>
    <lineage>
        <taxon>Eukaryota</taxon>
        <taxon>Metazoa</taxon>
        <taxon>Ecdysozoa</taxon>
        <taxon>Arthropoda</taxon>
        <taxon>Chelicerata</taxon>
        <taxon>Arachnida</taxon>
        <taxon>Acari</taxon>
        <taxon>Parasitiformes</taxon>
        <taxon>Mesostigmata</taxon>
        <taxon>Gamasina</taxon>
        <taxon>Phytoseioidea</taxon>
        <taxon>Phytoseiidae</taxon>
        <taxon>Typhlodrominae</taxon>
        <taxon>Galendromus</taxon>
    </lineage>
</organism>
<evidence type="ECO:0000256" key="1">
    <source>
        <dbReference type="ARBA" id="ARBA00004606"/>
    </source>
</evidence>
<keyword evidence="10" id="KW-1185">Reference proteome</keyword>
<evidence type="ECO:0000256" key="7">
    <source>
        <dbReference type="ARBA" id="ARBA00023136"/>
    </source>
</evidence>
<dbReference type="PANTHER" id="PTHR12812:SF0">
    <property type="entry name" value="HEPARAN-SULFATE 6-O-SULFOTRANSFERASE"/>
    <property type="match status" value="1"/>
</dbReference>
<reference evidence="11" key="1">
    <citation type="submission" date="2025-08" db="UniProtKB">
        <authorList>
            <consortium name="RefSeq"/>
        </authorList>
    </citation>
    <scope>IDENTIFICATION</scope>
</reference>
<protein>
    <recommendedName>
        <fullName evidence="9">Heparan-sulfate 6-O-sulfotransferase</fullName>
        <ecNumber evidence="9">2.8.2.-</ecNumber>
    </recommendedName>
</protein>
<evidence type="ECO:0000313" key="10">
    <source>
        <dbReference type="Proteomes" id="UP000694867"/>
    </source>
</evidence>
<dbReference type="FunFam" id="3.40.50.300:FF:000347">
    <property type="entry name" value="Heparan-sulfate 6-O-sulfotransferase"/>
    <property type="match status" value="1"/>
</dbReference>
<evidence type="ECO:0000256" key="2">
    <source>
        <dbReference type="ARBA" id="ARBA00010109"/>
    </source>
</evidence>
<evidence type="ECO:0000256" key="5">
    <source>
        <dbReference type="ARBA" id="ARBA00022968"/>
    </source>
</evidence>
<evidence type="ECO:0000256" key="6">
    <source>
        <dbReference type="ARBA" id="ARBA00022989"/>
    </source>
</evidence>
<feature type="transmembrane region" description="Helical" evidence="9">
    <location>
        <begin position="12"/>
        <end position="31"/>
    </location>
</feature>
<evidence type="ECO:0000256" key="8">
    <source>
        <dbReference type="ARBA" id="ARBA00023180"/>
    </source>
</evidence>
<keyword evidence="8" id="KW-0325">Glycoprotein</keyword>
<evidence type="ECO:0000256" key="3">
    <source>
        <dbReference type="ARBA" id="ARBA00022679"/>
    </source>
</evidence>
<comment type="function">
    <text evidence="9">6-O-sulfation enzyme which catalyzes the transfer of sulfate from 3'-phosphoadenosine 5'-phosphosulfate (PAPS) to position 6 of the N-sulfoglucosamine residue (GlcNS) of heparan sulfate.</text>
</comment>
<dbReference type="Gene3D" id="3.40.50.300">
    <property type="entry name" value="P-loop containing nucleotide triphosphate hydrolases"/>
    <property type="match status" value="1"/>
</dbReference>
<dbReference type="GO" id="GO:0017095">
    <property type="term" value="F:heparan sulfate 6-sulfotransferase activity"/>
    <property type="evidence" value="ECO:0007669"/>
    <property type="project" value="TreeGrafter"/>
</dbReference>
<dbReference type="Proteomes" id="UP000694867">
    <property type="component" value="Unplaced"/>
</dbReference>
<evidence type="ECO:0000313" key="11">
    <source>
        <dbReference type="RefSeq" id="XP_003747814.1"/>
    </source>
</evidence>
<comment type="catalytic activity">
    <reaction evidence="9">
        <text>alpha-D-glucosaminyl-[heparan sulfate](n) + 3'-phosphoadenylyl sulfate = 6-sulfo-alpha-D-glucosaminyl-[heparan sulfate](n) + adenosine 3',5'-bisphosphate + H(+)</text>
        <dbReference type="Rhea" id="RHEA:56604"/>
        <dbReference type="Rhea" id="RHEA-COMP:9830"/>
        <dbReference type="Rhea" id="RHEA-COMP:14621"/>
        <dbReference type="ChEBI" id="CHEBI:15378"/>
        <dbReference type="ChEBI" id="CHEBI:58339"/>
        <dbReference type="ChEBI" id="CHEBI:58343"/>
        <dbReference type="ChEBI" id="CHEBI:58388"/>
        <dbReference type="ChEBI" id="CHEBI:140604"/>
    </reaction>
</comment>
<keyword evidence="4 9" id="KW-0812">Transmembrane</keyword>
<dbReference type="PANTHER" id="PTHR12812">
    <property type="entry name" value="HEPARAN SULFATE 6-O-SULFOTRANSFERASE 3"/>
    <property type="match status" value="1"/>
</dbReference>
<comment type="subcellular location">
    <subcellularLocation>
        <location evidence="1 9">Membrane</location>
        <topology evidence="1 9">Single-pass type II membrane protein</topology>
    </subcellularLocation>
</comment>
<proteinExistence type="inferred from homology"/>
<dbReference type="SUPFAM" id="SSF52540">
    <property type="entry name" value="P-loop containing nucleoside triphosphate hydrolases"/>
    <property type="match status" value="1"/>
</dbReference>
<dbReference type="AlphaFoldDB" id="A0AAJ6W0C8"/>
<keyword evidence="6 9" id="KW-1133">Transmembrane helix</keyword>
<dbReference type="InterPro" id="IPR005331">
    <property type="entry name" value="Sulfotransferase"/>
</dbReference>
<keyword evidence="5 9" id="KW-0735">Signal-anchor</keyword>
<dbReference type="InterPro" id="IPR027417">
    <property type="entry name" value="P-loop_NTPase"/>
</dbReference>
<dbReference type="EC" id="2.8.2.-" evidence="9"/>
<keyword evidence="3 9" id="KW-0808">Transferase</keyword>
<dbReference type="GO" id="GO:0016020">
    <property type="term" value="C:membrane"/>
    <property type="evidence" value="ECO:0007669"/>
    <property type="project" value="UniProtKB-SubCell"/>
</dbReference>
<accession>A0AAJ6W0C8</accession>
<dbReference type="Pfam" id="PF03567">
    <property type="entry name" value="Sulfotransfer_2"/>
    <property type="match status" value="1"/>
</dbReference>
<dbReference type="GeneID" id="100907295"/>
<evidence type="ECO:0000256" key="4">
    <source>
        <dbReference type="ARBA" id="ARBA00022692"/>
    </source>
</evidence>
<keyword evidence="7 9" id="KW-0472">Membrane</keyword>